<evidence type="ECO:0000313" key="3">
    <source>
        <dbReference type="EMBL" id="MWV47013.1"/>
    </source>
</evidence>
<dbReference type="RefSeq" id="WP_160500587.1">
    <property type="nucleotide sequence ID" value="NZ_WUBI01000005.1"/>
</dbReference>
<dbReference type="SUPFAM" id="SSF50998">
    <property type="entry name" value="Quinoprotein alcohol dehydrogenase-like"/>
    <property type="match status" value="1"/>
</dbReference>
<organism evidence="3 4">
    <name type="scientific">Paenibacillus dendrobii</name>
    <dbReference type="NCBI Taxonomy" id="2691084"/>
    <lineage>
        <taxon>Bacteria</taxon>
        <taxon>Bacillati</taxon>
        <taxon>Bacillota</taxon>
        <taxon>Bacilli</taxon>
        <taxon>Bacillales</taxon>
        <taxon>Paenibacillaceae</taxon>
        <taxon>Paenibacillus</taxon>
    </lineage>
</organism>
<dbReference type="PROSITE" id="PS51257">
    <property type="entry name" value="PROKAR_LIPOPROTEIN"/>
    <property type="match status" value="1"/>
</dbReference>
<dbReference type="Gene3D" id="2.130.10.10">
    <property type="entry name" value="YVTN repeat-like/Quinoprotein amine dehydrogenase"/>
    <property type="match status" value="1"/>
</dbReference>
<dbReference type="InterPro" id="IPR015943">
    <property type="entry name" value="WD40/YVTN_repeat-like_dom_sf"/>
</dbReference>
<keyword evidence="1" id="KW-0732">Signal</keyword>
<dbReference type="EMBL" id="WUBI01000005">
    <property type="protein sequence ID" value="MWV47013.1"/>
    <property type="molecule type" value="Genomic_DNA"/>
</dbReference>
<feature type="chain" id="PRO_5038940723" evidence="1">
    <location>
        <begin position="28"/>
        <end position="749"/>
    </location>
</feature>
<dbReference type="PANTHER" id="PTHR34512:SF30">
    <property type="entry name" value="OUTER MEMBRANE PROTEIN ASSEMBLY FACTOR BAMB"/>
    <property type="match status" value="1"/>
</dbReference>
<dbReference type="Pfam" id="PF13360">
    <property type="entry name" value="PQQ_2"/>
    <property type="match status" value="1"/>
</dbReference>
<dbReference type="AlphaFoldDB" id="A0A7X3IN39"/>
<sequence length="749" mass="83137">MKPLKSKTSAAVLMLVSCMLLILILPAATGTALSSQPSASKPVQAASKFVFHYRTPYFPTRLTASSAWADFKAADYGSIGETVKAKPVNGDLGLVASDSEDGRWIPLWYTTAAAKAIAETEPAYVTLNPNAKLSLAPGSALKWAPPQPGGKLVALAKWKDWTGVLISPQTWMSGGTVYRPVLFWVSSASISSMTMIPAGVLSKDSDVPTELARNMTEIWLQKGEDQARVQKLLGTPDATEHSANLAELGDPMRMGTTWRYERQLAQFTVSFSKEGKLEAWKWILPADRMLQMNVYSGDNYTLTYDFRSMPAGLTLNAKPVWRNQGDLNYSYLIGATNEVLLLNGDDGGFSGMHHDSSIYAVDRASGRKLWQIDAGFGMLDAFLDESSDTAAIYTEYDAKKNIYEHHVRELNLKDGKLLWEKLLPEGHQLQMYAAKDVILLHQVADSAQASGVLTVLDRATGKQLWNQSLRGNQQILRTDSEDPYILIQEGLTLKALDPKDGTKVWSVSGRGDLNQDPQTHPYYSYGTIHLPLEPWQSSRWFLIGNAWMLLDTESGRVLAQYPWSEQERFETTNEQRYILVQRSGGSEYFDASNIKETSLYDVFEQRVIWTLHGKAVSGAFDSTRLYVVLNGLPAAVDRSTGNVLWQMPVTTTQSSSPYTLDEMAKSRYAVLSKTVVIGYGSDMLVLRKEDGGLLGRIRDNLLDFSEAHYRRGIEGLLNMSGGELYVGSSNGGLARYQQTELDRLLEMMK</sequence>
<proteinExistence type="predicted"/>
<accession>A0A7X3IN39</accession>
<evidence type="ECO:0000313" key="4">
    <source>
        <dbReference type="Proteomes" id="UP000460318"/>
    </source>
</evidence>
<feature type="signal peptide" evidence="1">
    <location>
        <begin position="1"/>
        <end position="27"/>
    </location>
</feature>
<evidence type="ECO:0000256" key="1">
    <source>
        <dbReference type="SAM" id="SignalP"/>
    </source>
</evidence>
<dbReference type="InterPro" id="IPR011047">
    <property type="entry name" value="Quinoprotein_ADH-like_sf"/>
</dbReference>
<evidence type="ECO:0000259" key="2">
    <source>
        <dbReference type="Pfam" id="PF13360"/>
    </source>
</evidence>
<feature type="domain" description="Pyrrolo-quinoline quinone repeat" evidence="2">
    <location>
        <begin position="406"/>
        <end position="646"/>
    </location>
</feature>
<protein>
    <submittedName>
        <fullName evidence="3">PQQ-binding-like beta-propeller repeat protein</fullName>
    </submittedName>
</protein>
<dbReference type="InterPro" id="IPR002372">
    <property type="entry name" value="PQQ_rpt_dom"/>
</dbReference>
<name>A0A7X3IN39_9BACL</name>
<keyword evidence="4" id="KW-1185">Reference proteome</keyword>
<dbReference type="Proteomes" id="UP000460318">
    <property type="component" value="Unassembled WGS sequence"/>
</dbReference>
<reference evidence="3 4" key="1">
    <citation type="submission" date="2019-12" db="EMBL/GenBank/DDBJ databases">
        <title>Paenibacillus sp. nov., an endophytic bacterium isolated from the stem of Dendrobium.</title>
        <authorList>
            <person name="Zhao R."/>
        </authorList>
    </citation>
    <scope>NUCLEOTIDE SEQUENCE [LARGE SCALE GENOMIC DNA]</scope>
    <source>
        <strain evidence="3 4">HJL G12</strain>
    </source>
</reference>
<dbReference type="Gene3D" id="2.140.10.10">
    <property type="entry name" value="Quinoprotein alcohol dehydrogenase-like superfamily"/>
    <property type="match status" value="1"/>
</dbReference>
<gene>
    <name evidence="3" type="ORF">GRF59_25705</name>
</gene>
<dbReference type="PANTHER" id="PTHR34512">
    <property type="entry name" value="CELL SURFACE PROTEIN"/>
    <property type="match status" value="1"/>
</dbReference>
<comment type="caution">
    <text evidence="3">The sequence shown here is derived from an EMBL/GenBank/DDBJ whole genome shotgun (WGS) entry which is preliminary data.</text>
</comment>